<dbReference type="Gene3D" id="1.10.287.1080">
    <property type="entry name" value="MazG-like"/>
    <property type="match status" value="1"/>
</dbReference>
<dbReference type="NCBIfam" id="TIGR03188">
    <property type="entry name" value="histidine_hisI"/>
    <property type="match status" value="1"/>
</dbReference>
<keyword evidence="12" id="KW-0368">Histidine biosynthesis</keyword>
<evidence type="ECO:0000256" key="2">
    <source>
        <dbReference type="ARBA" id="ARBA00001460"/>
    </source>
</evidence>
<evidence type="ECO:0000256" key="13">
    <source>
        <dbReference type="ARBA" id="ARBA00023268"/>
    </source>
</evidence>
<evidence type="ECO:0000256" key="3">
    <source>
        <dbReference type="ARBA" id="ARBA00005169"/>
    </source>
</evidence>
<comment type="caution">
    <text evidence="15">The sequence shown here is derived from an EMBL/GenBank/DDBJ whole genome shotgun (WGS) entry which is preliminary data.</text>
</comment>
<evidence type="ECO:0000313" key="15">
    <source>
        <dbReference type="EMBL" id="PSR35363.1"/>
    </source>
</evidence>
<accession>A0A2T2XLJ8</accession>
<evidence type="ECO:0000259" key="14">
    <source>
        <dbReference type="Pfam" id="PF01502"/>
    </source>
</evidence>
<keyword evidence="13" id="KW-0511">Multifunctional enzyme</keyword>
<evidence type="ECO:0000256" key="4">
    <source>
        <dbReference type="ARBA" id="ARBA00005204"/>
    </source>
</evidence>
<dbReference type="GO" id="GO:0004636">
    <property type="term" value="F:phosphoribosyl-ATP diphosphatase activity"/>
    <property type="evidence" value="ECO:0007669"/>
    <property type="project" value="UniProtKB-EC"/>
</dbReference>
<proteinExistence type="predicted"/>
<evidence type="ECO:0000256" key="1">
    <source>
        <dbReference type="ARBA" id="ARBA00000024"/>
    </source>
</evidence>
<evidence type="ECO:0000256" key="9">
    <source>
        <dbReference type="ARBA" id="ARBA00022741"/>
    </source>
</evidence>
<comment type="pathway">
    <text evidence="3">Amino-acid biosynthesis; L-histidine biosynthesis; L-histidine from 5-phospho-alpha-D-ribose 1-diphosphate: step 3/9.</text>
</comment>
<evidence type="ECO:0000256" key="11">
    <source>
        <dbReference type="ARBA" id="ARBA00022840"/>
    </source>
</evidence>
<dbReference type="UniPathway" id="UPA00031">
    <property type="reaction ID" value="UER00007"/>
</dbReference>
<dbReference type="SUPFAM" id="SSF141734">
    <property type="entry name" value="HisI-like"/>
    <property type="match status" value="1"/>
</dbReference>
<dbReference type="Pfam" id="PF01503">
    <property type="entry name" value="PRA-PH"/>
    <property type="match status" value="1"/>
</dbReference>
<evidence type="ECO:0000256" key="8">
    <source>
        <dbReference type="ARBA" id="ARBA00022605"/>
    </source>
</evidence>
<keyword evidence="8" id="KW-0028">Amino-acid biosynthesis</keyword>
<dbReference type="CDD" id="cd11534">
    <property type="entry name" value="NTP-PPase_HisIE_like"/>
    <property type="match status" value="1"/>
</dbReference>
<organism evidence="15 16">
    <name type="scientific">Sulfobacillus benefaciens</name>
    <dbReference type="NCBI Taxonomy" id="453960"/>
    <lineage>
        <taxon>Bacteria</taxon>
        <taxon>Bacillati</taxon>
        <taxon>Bacillota</taxon>
        <taxon>Clostridia</taxon>
        <taxon>Eubacteriales</taxon>
        <taxon>Clostridiales Family XVII. Incertae Sedis</taxon>
        <taxon>Sulfobacillus</taxon>
    </lineage>
</organism>
<dbReference type="NCBIfam" id="NF002747">
    <property type="entry name" value="PRK02759.1"/>
    <property type="match status" value="1"/>
</dbReference>
<dbReference type="InterPro" id="IPR002496">
    <property type="entry name" value="PRib_AMP_CycHydrolase_dom"/>
</dbReference>
<dbReference type="EC" id="3.5.4.19" evidence="6"/>
<gene>
    <name evidence="15" type="ORF">C7B46_01485</name>
</gene>
<evidence type="ECO:0000256" key="10">
    <source>
        <dbReference type="ARBA" id="ARBA00022801"/>
    </source>
</evidence>
<feature type="domain" description="Phosphoribosyl-AMP cyclohydrolase" evidence="14">
    <location>
        <begin position="26"/>
        <end position="98"/>
    </location>
</feature>
<dbReference type="Pfam" id="PF01502">
    <property type="entry name" value="PRA-CH"/>
    <property type="match status" value="1"/>
</dbReference>
<comment type="catalytic activity">
    <reaction evidence="2">
        <text>1-(5-phospho-beta-D-ribosyl)-ATP + H2O = 1-(5-phospho-beta-D-ribosyl)-5'-AMP + diphosphate + H(+)</text>
        <dbReference type="Rhea" id="RHEA:22828"/>
        <dbReference type="ChEBI" id="CHEBI:15377"/>
        <dbReference type="ChEBI" id="CHEBI:15378"/>
        <dbReference type="ChEBI" id="CHEBI:33019"/>
        <dbReference type="ChEBI" id="CHEBI:59457"/>
        <dbReference type="ChEBI" id="CHEBI:73183"/>
        <dbReference type="EC" id="3.6.1.31"/>
    </reaction>
</comment>
<dbReference type="PANTHER" id="PTHR42945:SF1">
    <property type="entry name" value="HISTIDINE BIOSYNTHESIS BIFUNCTIONAL PROTEIN HIS7"/>
    <property type="match status" value="1"/>
</dbReference>
<dbReference type="GO" id="GO:0005524">
    <property type="term" value="F:ATP binding"/>
    <property type="evidence" value="ECO:0007669"/>
    <property type="project" value="UniProtKB-KW"/>
</dbReference>
<keyword evidence="9" id="KW-0547">Nucleotide-binding</keyword>
<evidence type="ECO:0000256" key="7">
    <source>
        <dbReference type="ARBA" id="ARBA00017720"/>
    </source>
</evidence>
<dbReference type="InterPro" id="IPR008179">
    <property type="entry name" value="HisE"/>
</dbReference>
<reference evidence="15 16" key="1">
    <citation type="journal article" date="2014" name="BMC Genomics">
        <title>Comparison of environmental and isolate Sulfobacillus genomes reveals diverse carbon, sulfur, nitrogen, and hydrogen metabolisms.</title>
        <authorList>
            <person name="Justice N.B."/>
            <person name="Norman A."/>
            <person name="Brown C.T."/>
            <person name="Singh A."/>
            <person name="Thomas B.C."/>
            <person name="Banfield J.F."/>
        </authorList>
    </citation>
    <scope>NUCLEOTIDE SEQUENCE [LARGE SCALE GENOMIC DNA]</scope>
    <source>
        <strain evidence="15">AMDSBA4</strain>
    </source>
</reference>
<dbReference type="InterPro" id="IPR021130">
    <property type="entry name" value="PRib-ATP_PPHydrolase-like"/>
</dbReference>
<comment type="catalytic activity">
    <reaction evidence="1">
        <text>1-(5-phospho-beta-D-ribosyl)-5'-AMP + H2O = 1-(5-phospho-beta-D-ribosyl)-5-[(5-phospho-beta-D-ribosylamino)methylideneamino]imidazole-4-carboxamide</text>
        <dbReference type="Rhea" id="RHEA:20049"/>
        <dbReference type="ChEBI" id="CHEBI:15377"/>
        <dbReference type="ChEBI" id="CHEBI:58435"/>
        <dbReference type="ChEBI" id="CHEBI:59457"/>
        <dbReference type="EC" id="3.5.4.19"/>
    </reaction>
</comment>
<dbReference type="GO" id="GO:0000105">
    <property type="term" value="P:L-histidine biosynthetic process"/>
    <property type="evidence" value="ECO:0007669"/>
    <property type="project" value="UniProtKB-UniPathway"/>
</dbReference>
<dbReference type="Proteomes" id="UP000242972">
    <property type="component" value="Unassembled WGS sequence"/>
</dbReference>
<dbReference type="Gene3D" id="3.10.20.810">
    <property type="entry name" value="Phosphoribosyl-AMP cyclohydrolase"/>
    <property type="match status" value="1"/>
</dbReference>
<name>A0A2T2XLJ8_9FIRM</name>
<dbReference type="EMBL" id="PXYW01000002">
    <property type="protein sequence ID" value="PSR35363.1"/>
    <property type="molecule type" value="Genomic_DNA"/>
</dbReference>
<dbReference type="PANTHER" id="PTHR42945">
    <property type="entry name" value="HISTIDINE BIOSYNTHESIS BIFUNCTIONAL PROTEIN"/>
    <property type="match status" value="1"/>
</dbReference>
<dbReference type="AlphaFoldDB" id="A0A2T2XLJ8"/>
<keyword evidence="11" id="KW-0067">ATP-binding</keyword>
<dbReference type="InterPro" id="IPR038019">
    <property type="entry name" value="PRib_AMP_CycHydrolase_sf"/>
</dbReference>
<sequence length="208" mass="23307">MARVIENGKVLYPITVQDTATLQILMSAFADDQALELTRTTGLAHFYSRSRKALWRKGDTSGHRIYVSQVVSDCDQDSFLYLARPEGPVCHLGTTSCFAETPTAINPLAKLQSYVEQSVIHPRPESYTMSLLQGDLERLVKKIGEEAIEVITAAYAPQEQQQSALIWESVDLLYHLTVVWARFGITLDALMTEIVRRHQPNPSSESEP</sequence>
<evidence type="ECO:0000313" key="16">
    <source>
        <dbReference type="Proteomes" id="UP000242972"/>
    </source>
</evidence>
<evidence type="ECO:0000256" key="5">
    <source>
        <dbReference type="ARBA" id="ARBA00012414"/>
    </source>
</evidence>
<keyword evidence="10 15" id="KW-0378">Hydrolase</keyword>
<evidence type="ECO:0000256" key="12">
    <source>
        <dbReference type="ARBA" id="ARBA00023102"/>
    </source>
</evidence>
<protein>
    <recommendedName>
        <fullName evidence="7">Histidine biosynthesis bifunctional protein HisIE</fullName>
        <ecNumber evidence="6">3.5.4.19</ecNumber>
        <ecNumber evidence="5">3.6.1.31</ecNumber>
    </recommendedName>
</protein>
<comment type="pathway">
    <text evidence="4">Amino-acid biosynthesis; L-histidine biosynthesis; L-histidine from 5-phospho-alpha-D-ribose 1-diphosphate: step 2/9.</text>
</comment>
<dbReference type="EC" id="3.6.1.31" evidence="5"/>
<dbReference type="SUPFAM" id="SSF101386">
    <property type="entry name" value="all-alpha NTP pyrophosphatases"/>
    <property type="match status" value="1"/>
</dbReference>
<evidence type="ECO:0000256" key="6">
    <source>
        <dbReference type="ARBA" id="ARBA00012721"/>
    </source>
</evidence>
<dbReference type="GO" id="GO:0004635">
    <property type="term" value="F:phosphoribosyl-AMP cyclohydrolase activity"/>
    <property type="evidence" value="ECO:0007669"/>
    <property type="project" value="UniProtKB-EC"/>
</dbReference>